<feature type="transmembrane region" description="Helical" evidence="1">
    <location>
        <begin position="12"/>
        <end position="32"/>
    </location>
</feature>
<feature type="transmembrane region" description="Helical" evidence="1">
    <location>
        <begin position="38"/>
        <end position="59"/>
    </location>
</feature>
<keyword evidence="1" id="KW-0812">Transmembrane</keyword>
<keyword evidence="1" id="KW-1133">Transmembrane helix</keyword>
<keyword evidence="3" id="KW-1185">Reference proteome</keyword>
<dbReference type="EMBL" id="SOAM01000002">
    <property type="protein sequence ID" value="TDS77695.1"/>
    <property type="molecule type" value="Genomic_DNA"/>
</dbReference>
<name>A0A4R7FMI9_9MICO</name>
<proteinExistence type="predicted"/>
<reference evidence="2 3" key="1">
    <citation type="submission" date="2019-03" db="EMBL/GenBank/DDBJ databases">
        <title>Genomic Encyclopedia of Archaeal and Bacterial Type Strains, Phase II (KMG-II): from individual species to whole genera.</title>
        <authorList>
            <person name="Goeker M."/>
        </authorList>
    </citation>
    <scope>NUCLEOTIDE SEQUENCE [LARGE SCALE GENOMIC DNA]</scope>
    <source>
        <strain evidence="2 3">DSM 24782</strain>
    </source>
</reference>
<organism evidence="2 3">
    <name type="scientific">Amnibacterium kyonggiense</name>
    <dbReference type="NCBI Taxonomy" id="595671"/>
    <lineage>
        <taxon>Bacteria</taxon>
        <taxon>Bacillati</taxon>
        <taxon>Actinomycetota</taxon>
        <taxon>Actinomycetes</taxon>
        <taxon>Micrococcales</taxon>
        <taxon>Microbacteriaceae</taxon>
        <taxon>Amnibacterium</taxon>
    </lineage>
</organism>
<dbReference type="AlphaFoldDB" id="A0A4R7FMI9"/>
<dbReference type="Proteomes" id="UP000295344">
    <property type="component" value="Unassembled WGS sequence"/>
</dbReference>
<protein>
    <submittedName>
        <fullName evidence="2">Uncharacterized protein</fullName>
    </submittedName>
</protein>
<evidence type="ECO:0000313" key="2">
    <source>
        <dbReference type="EMBL" id="TDS77695.1"/>
    </source>
</evidence>
<keyword evidence="1" id="KW-0472">Membrane</keyword>
<gene>
    <name evidence="2" type="ORF">CLV52_2655</name>
</gene>
<accession>A0A4R7FMI9</accession>
<dbReference type="RefSeq" id="WP_133766733.1">
    <property type="nucleotide sequence ID" value="NZ_BAAARP010000003.1"/>
</dbReference>
<comment type="caution">
    <text evidence="2">The sequence shown here is derived from an EMBL/GenBank/DDBJ whole genome shotgun (WGS) entry which is preliminary data.</text>
</comment>
<sequence length="79" mass="9108">MSSERRWGHSIWVWRALLAGAVAAVCLLLFSLTEQGRIFSVMLLIADAFIAVSLFMGWARMERFRLELDLGDDEDRRSF</sequence>
<evidence type="ECO:0000313" key="3">
    <source>
        <dbReference type="Proteomes" id="UP000295344"/>
    </source>
</evidence>
<evidence type="ECO:0000256" key="1">
    <source>
        <dbReference type="SAM" id="Phobius"/>
    </source>
</evidence>